<protein>
    <submittedName>
        <fullName evidence="2">COPIIcoated_ERV domain-containing protein</fullName>
    </submittedName>
</protein>
<organism evidence="1 2">
    <name type="scientific">Rhabditophanes sp. KR3021</name>
    <dbReference type="NCBI Taxonomy" id="114890"/>
    <lineage>
        <taxon>Eukaryota</taxon>
        <taxon>Metazoa</taxon>
        <taxon>Ecdysozoa</taxon>
        <taxon>Nematoda</taxon>
        <taxon>Chromadorea</taxon>
        <taxon>Rhabditida</taxon>
        <taxon>Tylenchina</taxon>
        <taxon>Panagrolaimomorpha</taxon>
        <taxon>Strongyloidoidea</taxon>
        <taxon>Alloionematidae</taxon>
        <taxon>Rhabditophanes</taxon>
    </lineage>
</organism>
<dbReference type="Proteomes" id="UP000095286">
    <property type="component" value="Unplaced"/>
</dbReference>
<accession>A0AC35TL07</accession>
<name>A0AC35TL07_9BILA</name>
<dbReference type="WBParaSite" id="RSKR_0000165300.1">
    <property type="protein sequence ID" value="RSKR_0000165300.1"/>
    <property type="gene ID" value="RSKR_0000165300"/>
</dbReference>
<proteinExistence type="predicted"/>
<evidence type="ECO:0000313" key="2">
    <source>
        <dbReference type="WBParaSite" id="RSKR_0000165300.1"/>
    </source>
</evidence>
<evidence type="ECO:0000313" key="1">
    <source>
        <dbReference type="Proteomes" id="UP000095286"/>
    </source>
</evidence>
<sequence length="376" mass="41871">MSIFKAIRSYDLFSKPLEDFRIKTSFGGVISVFSFIIIGILFITETFNYMQVKTKESLYIDYSPGDTNVTIYFDLVFHKVACDFISVDALDQGGQSQENIVDHVFKTRLDKDGNQKLDAEVEKHAVNTNANASLVATTIDPTLCLSCYGARDGCCNTCEEVKLAYSQRGWQLADADQVEQCKSDPVVALLIARKGEGCRVHGEVQVAKSGGNFHIAPGMGESIRRNHVHSMKDLPLDKFDTSHSINHFAFGDRYPGKKFPLDGKVFKDTEPALMHNYYLKVVPTSFTTSASTTTEQFSYQFSATHTKKAVLKAQSGLPGTFFIYEFSPLIVRRYQYSDSFASYAVNLCAIIGGVYTVAALFDQVAYRSANFLKKTS</sequence>
<reference evidence="2" key="1">
    <citation type="submission" date="2016-11" db="UniProtKB">
        <authorList>
            <consortium name="WormBaseParasite"/>
        </authorList>
    </citation>
    <scope>IDENTIFICATION</scope>
    <source>
        <strain evidence="2">KR3021</strain>
    </source>
</reference>